<dbReference type="InterPro" id="IPR003772">
    <property type="entry name" value="YceD"/>
</dbReference>
<protein>
    <submittedName>
        <fullName evidence="2">DNA-binding protein</fullName>
    </submittedName>
</protein>
<name>A0A261EZ97_9BIFI</name>
<dbReference type="OrthoDB" id="9790372at2"/>
<organism evidence="2 3">
    <name type="scientific">Pseudoscardovia radai</name>
    <dbReference type="NCBI Taxonomy" id="987066"/>
    <lineage>
        <taxon>Bacteria</taxon>
        <taxon>Bacillati</taxon>
        <taxon>Actinomycetota</taxon>
        <taxon>Actinomycetes</taxon>
        <taxon>Bifidobacteriales</taxon>
        <taxon>Bifidobacteriaceae</taxon>
        <taxon>Pseudoscardovia</taxon>
    </lineage>
</organism>
<feature type="compositionally biased region" description="Low complexity" evidence="1">
    <location>
        <begin position="217"/>
        <end position="231"/>
    </location>
</feature>
<evidence type="ECO:0000313" key="3">
    <source>
        <dbReference type="Proteomes" id="UP000216725"/>
    </source>
</evidence>
<evidence type="ECO:0000256" key="1">
    <source>
        <dbReference type="SAM" id="MobiDB-lite"/>
    </source>
</evidence>
<sequence length="231" mass="24766">MAIHRSDSPWAIPVAQVGSRAGQTKSVDMVMPAPSGIGDEYFGIPEGSDVRVEGRIESLADGLLLTATATAGLVGECSRCLKSLDQDWLVQFSAYFPYDMPESTPDFDGDEDIDAGEDEGEDTYPLFENATIMDLESTLRDFFVGSLPSQPLCKPDCLGLCPECGADLNADPQHHHDTYDARWSQLGDLKRRLEQLQDGDDGTSDESGDGTDDDNDAGTNAGTDANGHPAS</sequence>
<feature type="region of interest" description="Disordered" evidence="1">
    <location>
        <begin position="191"/>
        <end position="231"/>
    </location>
</feature>
<dbReference type="GO" id="GO:0003677">
    <property type="term" value="F:DNA binding"/>
    <property type="evidence" value="ECO:0007669"/>
    <property type="project" value="UniProtKB-KW"/>
</dbReference>
<proteinExistence type="predicted"/>
<dbReference type="AlphaFoldDB" id="A0A261EZ97"/>
<reference evidence="2 3" key="1">
    <citation type="journal article" date="2017" name="BMC Genomics">
        <title>Comparative genomic and phylogenomic analyses of the Bifidobacteriaceae family.</title>
        <authorList>
            <person name="Lugli G.A."/>
            <person name="Milani C."/>
            <person name="Turroni F."/>
            <person name="Duranti S."/>
            <person name="Mancabelli L."/>
            <person name="Mangifesta M."/>
            <person name="Ferrario C."/>
            <person name="Modesto M."/>
            <person name="Mattarelli P."/>
            <person name="Jiri K."/>
            <person name="van Sinderen D."/>
            <person name="Ventura M."/>
        </authorList>
    </citation>
    <scope>NUCLEOTIDE SEQUENCE [LARGE SCALE GENOMIC DNA]</scope>
    <source>
        <strain evidence="2 3">DSM 24742</strain>
    </source>
</reference>
<gene>
    <name evidence="2" type="ORF">PSRA_0703</name>
</gene>
<dbReference type="Pfam" id="PF02620">
    <property type="entry name" value="YceD"/>
    <property type="match status" value="1"/>
</dbReference>
<dbReference type="PANTHER" id="PTHR34374">
    <property type="entry name" value="LARGE RIBOSOMAL RNA SUBUNIT ACCUMULATION PROTEIN YCED HOMOLOG 1, CHLOROPLASTIC"/>
    <property type="match status" value="1"/>
</dbReference>
<keyword evidence="3" id="KW-1185">Reference proteome</keyword>
<keyword evidence="2" id="KW-0238">DNA-binding</keyword>
<dbReference type="PANTHER" id="PTHR34374:SF1">
    <property type="entry name" value="LARGE RIBOSOMAL RNA SUBUNIT ACCUMULATION PROTEIN YCED HOMOLOG 1, CHLOROPLASTIC"/>
    <property type="match status" value="1"/>
</dbReference>
<accession>A0A261EZ97</accession>
<feature type="compositionally biased region" description="Acidic residues" evidence="1">
    <location>
        <begin position="197"/>
        <end position="216"/>
    </location>
</feature>
<evidence type="ECO:0000313" key="2">
    <source>
        <dbReference type="EMBL" id="OZG52153.1"/>
    </source>
</evidence>
<dbReference type="EMBL" id="MWWR01000005">
    <property type="protein sequence ID" value="OZG52153.1"/>
    <property type="molecule type" value="Genomic_DNA"/>
</dbReference>
<dbReference type="Proteomes" id="UP000216725">
    <property type="component" value="Unassembled WGS sequence"/>
</dbReference>
<comment type="caution">
    <text evidence="2">The sequence shown here is derived from an EMBL/GenBank/DDBJ whole genome shotgun (WGS) entry which is preliminary data.</text>
</comment>